<proteinExistence type="inferred from homology"/>
<dbReference type="InterPro" id="IPR000873">
    <property type="entry name" value="AMP-dep_synth/lig_dom"/>
</dbReference>
<dbReference type="Pfam" id="PF23562">
    <property type="entry name" value="AMP-binding_C_3"/>
    <property type="match status" value="1"/>
</dbReference>
<reference evidence="3 4" key="1">
    <citation type="submission" date="2016-10" db="EMBL/GenBank/DDBJ databases">
        <authorList>
            <person name="de Groot N.N."/>
        </authorList>
    </citation>
    <scope>NUCLEOTIDE SEQUENCE [LARGE SCALE GENOMIC DNA]</scope>
    <source>
        <strain evidence="3 4">ATCC 35958</strain>
    </source>
</reference>
<evidence type="ECO:0000313" key="3">
    <source>
        <dbReference type="EMBL" id="SER20993.1"/>
    </source>
</evidence>
<feature type="domain" description="AMP-dependent synthetase/ligase" evidence="2">
    <location>
        <begin position="46"/>
        <end position="426"/>
    </location>
</feature>
<name>A0A1H9MCX5_9BURK</name>
<evidence type="ECO:0000259" key="2">
    <source>
        <dbReference type="Pfam" id="PF00501"/>
    </source>
</evidence>
<dbReference type="PANTHER" id="PTHR43201:SF8">
    <property type="entry name" value="ACYL-COA SYNTHETASE FAMILY MEMBER 3"/>
    <property type="match status" value="1"/>
</dbReference>
<dbReference type="Gene3D" id="3.40.50.12780">
    <property type="entry name" value="N-terminal domain of ligase-like"/>
    <property type="match status" value="1"/>
</dbReference>
<dbReference type="InterPro" id="IPR042099">
    <property type="entry name" value="ANL_N_sf"/>
</dbReference>
<dbReference type="Proteomes" id="UP000199766">
    <property type="component" value="Unassembled WGS sequence"/>
</dbReference>
<dbReference type="InterPro" id="IPR020845">
    <property type="entry name" value="AMP-binding_CS"/>
</dbReference>
<dbReference type="OrthoDB" id="9766486at2"/>
<dbReference type="STRING" id="180197.SAMN02982919_01947"/>
<dbReference type="GO" id="GO:0006631">
    <property type="term" value="P:fatty acid metabolic process"/>
    <property type="evidence" value="ECO:0007669"/>
    <property type="project" value="TreeGrafter"/>
</dbReference>
<keyword evidence="4" id="KW-1185">Reference proteome</keyword>
<dbReference type="SUPFAM" id="SSF56801">
    <property type="entry name" value="Acetyl-CoA synthetase-like"/>
    <property type="match status" value="1"/>
</dbReference>
<dbReference type="PROSITE" id="PS00455">
    <property type="entry name" value="AMP_BINDING"/>
    <property type="match status" value="1"/>
</dbReference>
<dbReference type="Pfam" id="PF00501">
    <property type="entry name" value="AMP-binding"/>
    <property type="match status" value="1"/>
</dbReference>
<gene>
    <name evidence="3" type="ORF">SAMN02982919_01947</name>
</gene>
<dbReference type="AlphaFoldDB" id="A0A1H9MCX5"/>
<dbReference type="EMBL" id="FOGD01000005">
    <property type="protein sequence ID" value="SER20993.1"/>
    <property type="molecule type" value="Genomic_DNA"/>
</dbReference>
<protein>
    <submittedName>
        <fullName evidence="3">Feruloyl-CoA synthase</fullName>
    </submittedName>
</protein>
<evidence type="ECO:0000313" key="4">
    <source>
        <dbReference type="Proteomes" id="UP000199766"/>
    </source>
</evidence>
<dbReference type="PANTHER" id="PTHR43201">
    <property type="entry name" value="ACYL-COA SYNTHETASE"/>
    <property type="match status" value="1"/>
</dbReference>
<dbReference type="GO" id="GO:0031956">
    <property type="term" value="F:medium-chain fatty acid-CoA ligase activity"/>
    <property type="evidence" value="ECO:0007669"/>
    <property type="project" value="TreeGrafter"/>
</dbReference>
<dbReference type="RefSeq" id="WP_091456599.1">
    <property type="nucleotide sequence ID" value="NZ_FOGD01000005.1"/>
</dbReference>
<organism evidence="3 4">
    <name type="scientific">Giesbergeria anulus</name>
    <dbReference type="NCBI Taxonomy" id="180197"/>
    <lineage>
        <taxon>Bacteria</taxon>
        <taxon>Pseudomonadati</taxon>
        <taxon>Pseudomonadota</taxon>
        <taxon>Betaproteobacteria</taxon>
        <taxon>Burkholderiales</taxon>
        <taxon>Comamonadaceae</taxon>
        <taxon>Giesbergeria</taxon>
    </lineage>
</organism>
<accession>A0A1H9MCX5</accession>
<sequence length="600" mass="65351">MSSSFFTNPAMLATPAVLKQDLPEGGFILTSPEPLGSVTRCIGDWLEHWARTTPNALFLAERGPDGEWVKLTYAQTRDKIGAIAQALLDGGLAENAPVVCLSDNSLDQALLMFATMHIGRPFAAITSAYSRLAKEHSKISGILHELQPGLIYASDGAVYGPAIRAAGLDCPVVLSHNAYSVSVGRSFAELTRAKETPAVMEAFARITPQTHAKYLLTSGSTGKPKIAVNTHWMLCANQEQIRQTWTFLREEKPVIVSWLPWSHTFGTNHNLNMVLCNGGSFYIDEGRPVPGLMEKSVRNLREVQPNLYFNVPKGFDALIAFLEEDESFARDFFGRLRGVFYAAAALPQATWDRLERSAKSVLGESVWFTAAWGATETSPLITNVHWKLDGPGCIGLPVPGTSLKFVPNNGKLEMRVKGPQVFNQYLHNPEQTAKAFDEEGYYIIGDAGLLVDEQRPEKGVLFNGRVAEDFKLTTGTWVSVGTLRVKAVTALAPWAQDVVVTGHDADEVGLLVFPSAAAKGLTAEELAVHLQAGLRKLRAEGGGSSQSASRALMLDEPPSMDDGEITDKGYINQRAVLKRRADKVQLLHSKPRPEAVVVCG</sequence>
<evidence type="ECO:0000256" key="1">
    <source>
        <dbReference type="ARBA" id="ARBA00006432"/>
    </source>
</evidence>
<comment type="similarity">
    <text evidence="1">Belongs to the ATP-dependent AMP-binding enzyme family.</text>
</comment>